<dbReference type="RefSeq" id="XP_001327468.1">
    <property type="nucleotide sequence ID" value="XM_001327433.1"/>
</dbReference>
<dbReference type="SMR" id="A2DWA5"/>
<gene>
    <name evidence="2" type="ORF">TVAG_393880</name>
</gene>
<reference evidence="2" key="1">
    <citation type="submission" date="2006-10" db="EMBL/GenBank/DDBJ databases">
        <authorList>
            <person name="Amadeo P."/>
            <person name="Zhao Q."/>
            <person name="Wortman J."/>
            <person name="Fraser-Liggett C."/>
            <person name="Carlton J."/>
        </authorList>
    </citation>
    <scope>NUCLEOTIDE SEQUENCE</scope>
    <source>
        <strain evidence="2">G3</strain>
    </source>
</reference>
<dbReference type="KEGG" id="tva:4773251"/>
<name>A2DWA5_TRIV3</name>
<keyword evidence="3" id="KW-1185">Reference proteome</keyword>
<organism evidence="2 3">
    <name type="scientific">Trichomonas vaginalis (strain ATCC PRA-98 / G3)</name>
    <dbReference type="NCBI Taxonomy" id="412133"/>
    <lineage>
        <taxon>Eukaryota</taxon>
        <taxon>Metamonada</taxon>
        <taxon>Parabasalia</taxon>
        <taxon>Trichomonadida</taxon>
        <taxon>Trichomonadidae</taxon>
        <taxon>Trichomonas</taxon>
    </lineage>
</organism>
<accession>A2DWA5</accession>
<dbReference type="OrthoDB" id="10625359at2759"/>
<dbReference type="STRING" id="5722.A2DWA5"/>
<dbReference type="OMA" id="RDTANAQ"/>
<dbReference type="EMBL" id="DS113258">
    <property type="protein sequence ID" value="EAY15245.1"/>
    <property type="molecule type" value="Genomic_DNA"/>
</dbReference>
<evidence type="ECO:0000256" key="1">
    <source>
        <dbReference type="SAM" id="Coils"/>
    </source>
</evidence>
<dbReference type="AlphaFoldDB" id="A2DWA5"/>
<evidence type="ECO:0000313" key="3">
    <source>
        <dbReference type="Proteomes" id="UP000001542"/>
    </source>
</evidence>
<keyword evidence="1" id="KW-0175">Coiled coil</keyword>
<proteinExistence type="predicted"/>
<feature type="coiled-coil region" evidence="1">
    <location>
        <begin position="342"/>
        <end position="383"/>
    </location>
</feature>
<protein>
    <submittedName>
        <fullName evidence="2">NAC domain containing protein</fullName>
    </submittedName>
</protein>
<evidence type="ECO:0000313" key="2">
    <source>
        <dbReference type="EMBL" id="EAY15245.1"/>
    </source>
</evidence>
<sequence>MSENPFSSLSRETLEKQLINNLKHIKSLKKQIDEGIQSVEQLEQKNKELIENNNKLVDKIAILEDENEKLKQRNAASGIANIGKTITSIITQKKSELTISSKLDITNLVPHMYEESESDSPQIKALKIEIDSLNQKIKNLNQNEASIRQFSDVLQSKLEVSEMAKSSLTEKCNLLQKSLDNANSETSEINKLYQTTMASLSSLQKEYQQYRQKSTDMETQMPALLTAQQDLKAAIENRDTANAQYEHLKEEIISLRVQAEENARQVDQYKEGLKKSMRNDKEKDDIIQKYKQKLEDAELEKTELLKQIEIYKDIQTDHEKQEKVLKDQISEIQKRIDSGKASEETENKVKKMNRMLEKSNMLYAELQEKYDKNETRVRELEKQLHKARIPGIPFVKFVGPKATFVLYDNGIFQENTEAPSVQSFVFGYANKSDKSVQVSGEEQASYSEQLMRQYFLANDDTRKSIIPIIMQILGFNESQIRAETNKLRGGFKLF</sequence>
<dbReference type="VEuPathDB" id="TrichDB:TVAG_393880"/>
<dbReference type="InParanoid" id="A2DWA5"/>
<feature type="coiled-coil region" evidence="1">
    <location>
        <begin position="11"/>
        <end position="73"/>
    </location>
</feature>
<feature type="coiled-coil region" evidence="1">
    <location>
        <begin position="123"/>
        <end position="314"/>
    </location>
</feature>
<dbReference type="VEuPathDB" id="TrichDB:TVAGG3_0279520"/>
<dbReference type="Proteomes" id="UP000001542">
    <property type="component" value="Unassembled WGS sequence"/>
</dbReference>
<reference evidence="2" key="2">
    <citation type="journal article" date="2007" name="Science">
        <title>Draft genome sequence of the sexually transmitted pathogen Trichomonas vaginalis.</title>
        <authorList>
            <person name="Carlton J.M."/>
            <person name="Hirt R.P."/>
            <person name="Silva J.C."/>
            <person name="Delcher A.L."/>
            <person name="Schatz M."/>
            <person name="Zhao Q."/>
            <person name="Wortman J.R."/>
            <person name="Bidwell S.L."/>
            <person name="Alsmark U.C.M."/>
            <person name="Besteiro S."/>
            <person name="Sicheritz-Ponten T."/>
            <person name="Noel C.J."/>
            <person name="Dacks J.B."/>
            <person name="Foster P.G."/>
            <person name="Simillion C."/>
            <person name="Van de Peer Y."/>
            <person name="Miranda-Saavedra D."/>
            <person name="Barton G.J."/>
            <person name="Westrop G.D."/>
            <person name="Mueller S."/>
            <person name="Dessi D."/>
            <person name="Fiori P.L."/>
            <person name="Ren Q."/>
            <person name="Paulsen I."/>
            <person name="Zhang H."/>
            <person name="Bastida-Corcuera F.D."/>
            <person name="Simoes-Barbosa A."/>
            <person name="Brown M.T."/>
            <person name="Hayes R.D."/>
            <person name="Mukherjee M."/>
            <person name="Okumura C.Y."/>
            <person name="Schneider R."/>
            <person name="Smith A.J."/>
            <person name="Vanacova S."/>
            <person name="Villalvazo M."/>
            <person name="Haas B.J."/>
            <person name="Pertea M."/>
            <person name="Feldblyum T.V."/>
            <person name="Utterback T.R."/>
            <person name="Shu C.L."/>
            <person name="Osoegawa K."/>
            <person name="de Jong P.J."/>
            <person name="Hrdy I."/>
            <person name="Horvathova L."/>
            <person name="Zubacova Z."/>
            <person name="Dolezal P."/>
            <person name="Malik S.B."/>
            <person name="Logsdon J.M. Jr."/>
            <person name="Henze K."/>
            <person name="Gupta A."/>
            <person name="Wang C.C."/>
            <person name="Dunne R.L."/>
            <person name="Upcroft J.A."/>
            <person name="Upcroft P."/>
            <person name="White O."/>
            <person name="Salzberg S.L."/>
            <person name="Tang P."/>
            <person name="Chiu C.-H."/>
            <person name="Lee Y.-S."/>
            <person name="Embley T.M."/>
            <person name="Coombs G.H."/>
            <person name="Mottram J.C."/>
            <person name="Tachezy J."/>
            <person name="Fraser-Liggett C.M."/>
            <person name="Johnson P.J."/>
        </authorList>
    </citation>
    <scope>NUCLEOTIDE SEQUENCE [LARGE SCALE GENOMIC DNA]</scope>
    <source>
        <strain evidence="2">G3</strain>
    </source>
</reference>